<evidence type="ECO:0000313" key="2">
    <source>
        <dbReference type="EMBL" id="BAD13064.1"/>
    </source>
</evidence>
<evidence type="ECO:0000313" key="3">
    <source>
        <dbReference type="Proteomes" id="UP000000763"/>
    </source>
</evidence>
<reference evidence="3" key="2">
    <citation type="journal article" date="2008" name="Nucleic Acids Res.">
        <title>The rice annotation project database (RAP-DB): 2008 update.</title>
        <authorList>
            <consortium name="The rice annotation project (RAP)"/>
        </authorList>
    </citation>
    <scope>GENOME REANNOTATION</scope>
    <source>
        <strain evidence="3">cv. Nipponbare</strain>
    </source>
</reference>
<dbReference type="Proteomes" id="UP000000763">
    <property type="component" value="Chromosome 2"/>
</dbReference>
<organism evidence="2 3">
    <name type="scientific">Oryza sativa subsp. japonica</name>
    <name type="common">Rice</name>
    <dbReference type="NCBI Taxonomy" id="39947"/>
    <lineage>
        <taxon>Eukaryota</taxon>
        <taxon>Viridiplantae</taxon>
        <taxon>Streptophyta</taxon>
        <taxon>Embryophyta</taxon>
        <taxon>Tracheophyta</taxon>
        <taxon>Spermatophyta</taxon>
        <taxon>Magnoliopsida</taxon>
        <taxon>Liliopsida</taxon>
        <taxon>Poales</taxon>
        <taxon>Poaceae</taxon>
        <taxon>BOP clade</taxon>
        <taxon>Oryzoideae</taxon>
        <taxon>Oryzeae</taxon>
        <taxon>Oryzinae</taxon>
        <taxon>Oryza</taxon>
        <taxon>Oryza sativa</taxon>
    </lineage>
</organism>
<feature type="compositionally biased region" description="Polar residues" evidence="1">
    <location>
        <begin position="67"/>
        <end position="77"/>
    </location>
</feature>
<feature type="compositionally biased region" description="Basic and acidic residues" evidence="1">
    <location>
        <begin position="88"/>
        <end position="103"/>
    </location>
</feature>
<proteinExistence type="predicted"/>
<feature type="region of interest" description="Disordered" evidence="1">
    <location>
        <begin position="67"/>
        <end position="103"/>
    </location>
</feature>
<evidence type="ECO:0000256" key="1">
    <source>
        <dbReference type="SAM" id="MobiDB-lite"/>
    </source>
</evidence>
<dbReference type="AlphaFoldDB" id="Q6Z430"/>
<sequence>MIPIRAPHGLPQCFATATVAAPSSSSPPRPVDVCTVELRWAATVLLHHGRRGTVLLILSRLAPSTPVQARISQSTPAHGQCTPADQPGQREREEEPRKRREGR</sequence>
<reference evidence="3" key="1">
    <citation type="journal article" date="2005" name="Nature">
        <title>The map-based sequence of the rice genome.</title>
        <authorList>
            <consortium name="International rice genome sequencing project (IRGSP)"/>
            <person name="Matsumoto T."/>
            <person name="Wu J."/>
            <person name="Kanamori H."/>
            <person name="Katayose Y."/>
            <person name="Fujisawa M."/>
            <person name="Namiki N."/>
            <person name="Mizuno H."/>
            <person name="Yamamoto K."/>
            <person name="Antonio B.A."/>
            <person name="Baba T."/>
            <person name="Sakata K."/>
            <person name="Nagamura Y."/>
            <person name="Aoki H."/>
            <person name="Arikawa K."/>
            <person name="Arita K."/>
            <person name="Bito T."/>
            <person name="Chiden Y."/>
            <person name="Fujitsuka N."/>
            <person name="Fukunaka R."/>
            <person name="Hamada M."/>
            <person name="Harada C."/>
            <person name="Hayashi A."/>
            <person name="Hijishita S."/>
            <person name="Honda M."/>
            <person name="Hosokawa S."/>
            <person name="Ichikawa Y."/>
            <person name="Idonuma A."/>
            <person name="Iijima M."/>
            <person name="Ikeda M."/>
            <person name="Ikeno M."/>
            <person name="Ito K."/>
            <person name="Ito S."/>
            <person name="Ito T."/>
            <person name="Ito Y."/>
            <person name="Ito Y."/>
            <person name="Iwabuchi A."/>
            <person name="Kamiya K."/>
            <person name="Karasawa W."/>
            <person name="Kurita K."/>
            <person name="Katagiri S."/>
            <person name="Kikuta A."/>
            <person name="Kobayashi H."/>
            <person name="Kobayashi N."/>
            <person name="Machita K."/>
            <person name="Maehara T."/>
            <person name="Masukawa M."/>
            <person name="Mizubayashi T."/>
            <person name="Mukai Y."/>
            <person name="Nagasaki H."/>
            <person name="Nagata Y."/>
            <person name="Naito S."/>
            <person name="Nakashima M."/>
            <person name="Nakama Y."/>
            <person name="Nakamichi Y."/>
            <person name="Nakamura M."/>
            <person name="Meguro A."/>
            <person name="Negishi M."/>
            <person name="Ohta I."/>
            <person name="Ohta T."/>
            <person name="Okamoto M."/>
            <person name="Ono N."/>
            <person name="Saji S."/>
            <person name="Sakaguchi M."/>
            <person name="Sakai K."/>
            <person name="Shibata M."/>
            <person name="Shimokawa T."/>
            <person name="Song J."/>
            <person name="Takazaki Y."/>
            <person name="Terasawa K."/>
            <person name="Tsugane M."/>
            <person name="Tsuji K."/>
            <person name="Ueda S."/>
            <person name="Waki K."/>
            <person name="Yamagata H."/>
            <person name="Yamamoto M."/>
            <person name="Yamamoto S."/>
            <person name="Yamane H."/>
            <person name="Yoshiki S."/>
            <person name="Yoshihara R."/>
            <person name="Yukawa K."/>
            <person name="Zhong H."/>
            <person name="Yano M."/>
            <person name="Yuan Q."/>
            <person name="Ouyang S."/>
            <person name="Liu J."/>
            <person name="Jones K.M."/>
            <person name="Gansberger K."/>
            <person name="Moffat K."/>
            <person name="Hill J."/>
            <person name="Bera J."/>
            <person name="Fadrosh D."/>
            <person name="Jin S."/>
            <person name="Johri S."/>
            <person name="Kim M."/>
            <person name="Overton L."/>
            <person name="Reardon M."/>
            <person name="Tsitrin T."/>
            <person name="Vuong H."/>
            <person name="Weaver B."/>
            <person name="Ciecko A."/>
            <person name="Tallon L."/>
            <person name="Jackson J."/>
            <person name="Pai G."/>
            <person name="Aken S.V."/>
            <person name="Utterback T."/>
            <person name="Reidmuller S."/>
            <person name="Feldblyum T."/>
            <person name="Hsiao J."/>
            <person name="Zismann V."/>
            <person name="Iobst S."/>
            <person name="de Vazeille A.R."/>
            <person name="Buell C.R."/>
            <person name="Ying K."/>
            <person name="Li Y."/>
            <person name="Lu T."/>
            <person name="Huang Y."/>
            <person name="Zhao Q."/>
            <person name="Feng Q."/>
            <person name="Zhang L."/>
            <person name="Zhu J."/>
            <person name="Weng Q."/>
            <person name="Mu J."/>
            <person name="Lu Y."/>
            <person name="Fan D."/>
            <person name="Liu Y."/>
            <person name="Guan J."/>
            <person name="Zhang Y."/>
            <person name="Yu S."/>
            <person name="Liu X."/>
            <person name="Zhang Y."/>
            <person name="Hong G."/>
            <person name="Han B."/>
            <person name="Choisne N."/>
            <person name="Demange N."/>
            <person name="Orjeda G."/>
            <person name="Samain S."/>
            <person name="Cattolico L."/>
            <person name="Pelletier E."/>
            <person name="Couloux A."/>
            <person name="Segurens B."/>
            <person name="Wincker P."/>
            <person name="D'Hont A."/>
            <person name="Scarpelli C."/>
            <person name="Weissenbach J."/>
            <person name="Salanoubat M."/>
            <person name="Quetier F."/>
            <person name="Yu Y."/>
            <person name="Kim H.R."/>
            <person name="Rambo T."/>
            <person name="Currie J."/>
            <person name="Collura K."/>
            <person name="Luo M."/>
            <person name="Yang T."/>
            <person name="Ammiraju J.S.S."/>
            <person name="Engler F."/>
            <person name="Soderlund C."/>
            <person name="Wing R.A."/>
            <person name="Palmer L.E."/>
            <person name="de la Bastide M."/>
            <person name="Spiegel L."/>
            <person name="Nascimento L."/>
            <person name="Zutavern T."/>
            <person name="O'Shaughnessy A."/>
            <person name="Dike S."/>
            <person name="Dedhia N."/>
            <person name="Preston R."/>
            <person name="Balija V."/>
            <person name="McCombie W.R."/>
            <person name="Chow T."/>
            <person name="Chen H."/>
            <person name="Chung M."/>
            <person name="Chen C."/>
            <person name="Shaw J."/>
            <person name="Wu H."/>
            <person name="Hsiao K."/>
            <person name="Chao Y."/>
            <person name="Chu M."/>
            <person name="Cheng C."/>
            <person name="Hour A."/>
            <person name="Lee P."/>
            <person name="Lin S."/>
            <person name="Lin Y."/>
            <person name="Liou J."/>
            <person name="Liu S."/>
            <person name="Hsing Y."/>
            <person name="Raghuvanshi S."/>
            <person name="Mohanty A."/>
            <person name="Bharti A.K."/>
            <person name="Gaur A."/>
            <person name="Gupta V."/>
            <person name="Kumar D."/>
            <person name="Ravi V."/>
            <person name="Vij S."/>
            <person name="Kapur A."/>
            <person name="Khurana P."/>
            <person name="Khurana P."/>
            <person name="Khurana J.P."/>
            <person name="Tyagi A.K."/>
            <person name="Gaikwad K."/>
            <person name="Singh A."/>
            <person name="Dalal V."/>
            <person name="Srivastava S."/>
            <person name="Dixit A."/>
            <person name="Pal A.K."/>
            <person name="Ghazi I.A."/>
            <person name="Yadav M."/>
            <person name="Pandit A."/>
            <person name="Bhargava A."/>
            <person name="Sureshbabu K."/>
            <person name="Batra K."/>
            <person name="Sharma T.R."/>
            <person name="Mohapatra T."/>
            <person name="Singh N.K."/>
            <person name="Messing J."/>
            <person name="Nelson A.B."/>
            <person name="Fuks G."/>
            <person name="Kavchok S."/>
            <person name="Keizer G."/>
            <person name="Linton E."/>
            <person name="Llaca V."/>
            <person name="Song R."/>
            <person name="Tanyolac B."/>
            <person name="Young S."/>
            <person name="Ho-Il K."/>
            <person name="Hahn J.H."/>
            <person name="Sangsakoo G."/>
            <person name="Vanavichit A."/>
            <person name="de Mattos Luiz.A.T."/>
            <person name="Zimmer P.D."/>
            <person name="Malone G."/>
            <person name="Dellagostin O."/>
            <person name="de Oliveira A.C."/>
            <person name="Bevan M."/>
            <person name="Bancroft I."/>
            <person name="Minx P."/>
            <person name="Cordum H."/>
            <person name="Wilson R."/>
            <person name="Cheng Z."/>
            <person name="Jin W."/>
            <person name="Jiang J."/>
            <person name="Leong S.A."/>
            <person name="Iwama H."/>
            <person name="Gojobori T."/>
            <person name="Itoh T."/>
            <person name="Niimura Y."/>
            <person name="Fujii Y."/>
            <person name="Habara T."/>
            <person name="Sakai H."/>
            <person name="Sato Y."/>
            <person name="Wilson G."/>
            <person name="Kumar K."/>
            <person name="McCouch S."/>
            <person name="Juretic N."/>
            <person name="Hoen D."/>
            <person name="Wright S."/>
            <person name="Bruskiewich R."/>
            <person name="Bureau T."/>
            <person name="Miyao A."/>
            <person name="Hirochika H."/>
            <person name="Nishikawa T."/>
            <person name="Kadowaki K."/>
            <person name="Sugiura M."/>
            <person name="Burr B."/>
            <person name="Sasaki T."/>
        </authorList>
    </citation>
    <scope>NUCLEOTIDE SEQUENCE [LARGE SCALE GENOMIC DNA]</scope>
    <source>
        <strain evidence="3">cv. Nipponbare</strain>
    </source>
</reference>
<name>Q6Z430_ORYSJ</name>
<gene>
    <name evidence="2" type="primary">P0479D12.22</name>
</gene>
<accession>Q6Z430</accession>
<protein>
    <submittedName>
        <fullName evidence="2">Uncharacterized protein</fullName>
    </submittedName>
</protein>
<dbReference type="EMBL" id="AP005191">
    <property type="protein sequence ID" value="BAD13064.1"/>
    <property type="molecule type" value="Genomic_DNA"/>
</dbReference>